<sequence length="485" mass="53905">MKKRGATLVIVLVVTAALLIIGTAVSGSVINTMKLNANYSANVDLELAAKSGLSILKDNLIKELSSVNKIENLPNEFEKIDITFSDSNSFKGIKVKGNRKYKKTTNDLGEDTYEYTITSIAYKESNSTIQKKEEQIISVNLTVDSVGNIIFNPFACLNVKGDIEVKENNQLSFIDSIASGGKIDINNQIVKDSGNNSELNSLNIRINQINVENFVNELGNDDKWSNIQFDYTLENSQIKSEDLNKIENKTVKVNNSLDFYNNNIETIELVNSTLVVEQSIRSNKPLTIILNNSNLIVKGGIEINNKINIVISNSSLMCIKQRIYSNSGININSQDSKLLVKESGVDVNEQLNIKLYNSDLYIKENIYARGIFTLESNNSNTITGSIDSSEYVIWDLIDSGFLVNGELYSRETFTTNIRNSAIIVMKNINSPSGKPVGYTINNNGKSFILVLGKLYFYKVDININAIGLIPSSEKVLNFINEFLTN</sequence>
<dbReference type="OrthoDB" id="10018933at2"/>
<reference evidence="1 2" key="1">
    <citation type="submission" date="2015-09" db="EMBL/GenBank/DDBJ databases">
        <authorList>
            <consortium name="Pathogen Informatics"/>
        </authorList>
    </citation>
    <scope>NUCLEOTIDE SEQUENCE [LARGE SCALE GENOMIC DNA]</scope>
    <source>
        <strain evidence="1 2">2789STDY5834855</strain>
    </source>
</reference>
<dbReference type="RefSeq" id="WP_055275612.1">
    <property type="nucleotide sequence ID" value="NZ_CYZV01000007.1"/>
</dbReference>
<evidence type="ECO:0000313" key="2">
    <source>
        <dbReference type="Proteomes" id="UP000095558"/>
    </source>
</evidence>
<evidence type="ECO:0000313" key="1">
    <source>
        <dbReference type="EMBL" id="CUN85631.1"/>
    </source>
</evidence>
<proteinExistence type="predicted"/>
<name>A0A174AAK4_9CLOT</name>
<accession>A0A174AAK4</accession>
<dbReference type="EMBL" id="CYZV01000007">
    <property type="protein sequence ID" value="CUN85631.1"/>
    <property type="molecule type" value="Genomic_DNA"/>
</dbReference>
<gene>
    <name evidence="1" type="ORF">ERS852470_00877</name>
</gene>
<dbReference type="Proteomes" id="UP000095558">
    <property type="component" value="Unassembled WGS sequence"/>
</dbReference>
<organism evidence="1 2">
    <name type="scientific">Clostridium disporicum</name>
    <dbReference type="NCBI Taxonomy" id="84024"/>
    <lineage>
        <taxon>Bacteria</taxon>
        <taxon>Bacillati</taxon>
        <taxon>Bacillota</taxon>
        <taxon>Clostridia</taxon>
        <taxon>Eubacteriales</taxon>
        <taxon>Clostridiaceae</taxon>
        <taxon>Clostridium</taxon>
    </lineage>
</organism>
<dbReference type="AlphaFoldDB" id="A0A174AAK4"/>
<protein>
    <submittedName>
        <fullName evidence="1">Uncharacterized protein</fullName>
    </submittedName>
</protein>